<keyword evidence="1" id="KW-0472">Membrane</keyword>
<dbReference type="AlphaFoldDB" id="A0A8H3LT85"/>
<comment type="caution">
    <text evidence="2">The sequence shown here is derived from an EMBL/GenBank/DDBJ whole genome shotgun (WGS) entry which is preliminary data.</text>
</comment>
<name>A0A8H3LT85_9GLOM</name>
<organism evidence="2 3">
    <name type="scientific">Rhizophagus clarus</name>
    <dbReference type="NCBI Taxonomy" id="94130"/>
    <lineage>
        <taxon>Eukaryota</taxon>
        <taxon>Fungi</taxon>
        <taxon>Fungi incertae sedis</taxon>
        <taxon>Mucoromycota</taxon>
        <taxon>Glomeromycotina</taxon>
        <taxon>Glomeromycetes</taxon>
        <taxon>Glomerales</taxon>
        <taxon>Glomeraceae</taxon>
        <taxon>Rhizophagus</taxon>
    </lineage>
</organism>
<evidence type="ECO:0000313" key="3">
    <source>
        <dbReference type="Proteomes" id="UP000615446"/>
    </source>
</evidence>
<sequence length="80" mass="8816">MTGVLYYDILFEQLLDPDVADSDLLSDPDVANSEPLPNYSDVAAADVAAIIDFVTVVPVVVIVVVIEILKYYLELILFKN</sequence>
<protein>
    <submittedName>
        <fullName evidence="2">Uncharacterized protein</fullName>
    </submittedName>
</protein>
<evidence type="ECO:0000313" key="2">
    <source>
        <dbReference type="EMBL" id="GES94493.1"/>
    </source>
</evidence>
<accession>A0A8H3LT85</accession>
<feature type="transmembrane region" description="Helical" evidence="1">
    <location>
        <begin position="47"/>
        <end position="69"/>
    </location>
</feature>
<proteinExistence type="predicted"/>
<gene>
    <name evidence="2" type="ORF">RCL2_002122700</name>
</gene>
<dbReference type="Proteomes" id="UP000615446">
    <property type="component" value="Unassembled WGS sequence"/>
</dbReference>
<reference evidence="2" key="1">
    <citation type="submission" date="2019-10" db="EMBL/GenBank/DDBJ databases">
        <title>Conservation and host-specific expression of non-tandemly repeated heterogenous ribosome RNA gene in arbuscular mycorrhizal fungi.</title>
        <authorList>
            <person name="Maeda T."/>
            <person name="Kobayashi Y."/>
            <person name="Nakagawa T."/>
            <person name="Ezawa T."/>
            <person name="Yamaguchi K."/>
            <person name="Bino T."/>
            <person name="Nishimoto Y."/>
            <person name="Shigenobu S."/>
            <person name="Kawaguchi M."/>
        </authorList>
    </citation>
    <scope>NUCLEOTIDE SEQUENCE</scope>
    <source>
        <strain evidence="2">HR1</strain>
    </source>
</reference>
<keyword evidence="1" id="KW-1133">Transmembrane helix</keyword>
<evidence type="ECO:0000256" key="1">
    <source>
        <dbReference type="SAM" id="Phobius"/>
    </source>
</evidence>
<dbReference type="EMBL" id="BLAL01000236">
    <property type="protein sequence ID" value="GES94493.1"/>
    <property type="molecule type" value="Genomic_DNA"/>
</dbReference>
<keyword evidence="1" id="KW-0812">Transmembrane</keyword>